<protein>
    <recommendedName>
        <fullName evidence="3">2'-deoxynucleoside 5'-phosphate N-hydrolase 1</fullName>
    </recommendedName>
</protein>
<proteinExistence type="predicted"/>
<keyword evidence="2" id="KW-1185">Reference proteome</keyword>
<dbReference type="Gene3D" id="3.40.50.450">
    <property type="match status" value="1"/>
</dbReference>
<gene>
    <name evidence="1" type="ORF">THTE_1932</name>
</gene>
<name>A0A286RF00_9BACT</name>
<accession>A0A286RF00</accession>
<dbReference type="KEGG" id="ttf:THTE_1932"/>
<sequence>MRWKVFLAGVMQGSMIEKGLVPQDYRAELKHLLRQHLPEADVYDPLADHRNSLEYDRRTGREVFFFHNEMCRTVDLLIAYLPQASMGTAIEMWEAYRHGAVVVTISPMRHNWVVKFLSHRIYSGLDAFRVALETGEIRRLLQERIGKSSLQR</sequence>
<dbReference type="OrthoDB" id="213994at2"/>
<dbReference type="AlphaFoldDB" id="A0A286RF00"/>
<dbReference type="Proteomes" id="UP000215086">
    <property type="component" value="Chromosome"/>
</dbReference>
<dbReference type="RefSeq" id="WP_095414823.1">
    <property type="nucleotide sequence ID" value="NZ_CP018477.1"/>
</dbReference>
<evidence type="ECO:0008006" key="3">
    <source>
        <dbReference type="Google" id="ProtNLM"/>
    </source>
</evidence>
<reference evidence="1 2" key="1">
    <citation type="journal article" name="Front. Microbiol.">
        <title>Sugar Metabolism of the First Thermophilic Planctomycete Thermogutta terrifontis: Comparative Genomic and Transcriptomic Approaches.</title>
        <authorList>
            <person name="Elcheninov A.G."/>
            <person name="Menzel P."/>
            <person name="Gudbergsdottir S.R."/>
            <person name="Slesarev A.I."/>
            <person name="Kadnikov V.V."/>
            <person name="Krogh A."/>
            <person name="Bonch-Osmolovskaya E.A."/>
            <person name="Peng X."/>
            <person name="Kublanov I.V."/>
        </authorList>
    </citation>
    <scope>NUCLEOTIDE SEQUENCE [LARGE SCALE GENOMIC DNA]</scope>
    <source>
        <strain evidence="1 2">R1</strain>
    </source>
</reference>
<evidence type="ECO:0000313" key="2">
    <source>
        <dbReference type="Proteomes" id="UP000215086"/>
    </source>
</evidence>
<dbReference type="SUPFAM" id="SSF52309">
    <property type="entry name" value="N-(deoxy)ribosyltransferase-like"/>
    <property type="match status" value="1"/>
</dbReference>
<evidence type="ECO:0000313" key="1">
    <source>
        <dbReference type="EMBL" id="ASV74534.1"/>
    </source>
</evidence>
<dbReference type="EMBL" id="CP018477">
    <property type="protein sequence ID" value="ASV74534.1"/>
    <property type="molecule type" value="Genomic_DNA"/>
</dbReference>
<organism evidence="1 2">
    <name type="scientific">Thermogutta terrifontis</name>
    <dbReference type="NCBI Taxonomy" id="1331910"/>
    <lineage>
        <taxon>Bacteria</taxon>
        <taxon>Pseudomonadati</taxon>
        <taxon>Planctomycetota</taxon>
        <taxon>Planctomycetia</taxon>
        <taxon>Pirellulales</taxon>
        <taxon>Thermoguttaceae</taxon>
        <taxon>Thermogutta</taxon>
    </lineage>
</organism>